<evidence type="ECO:0000256" key="1">
    <source>
        <dbReference type="SAM" id="Phobius"/>
    </source>
</evidence>
<gene>
    <name evidence="2" type="ORF">SAMN05661044_02792</name>
</gene>
<protein>
    <submittedName>
        <fullName evidence="2">Uncharacterized protein</fullName>
    </submittedName>
</protein>
<feature type="transmembrane region" description="Helical" evidence="1">
    <location>
        <begin position="40"/>
        <end position="59"/>
    </location>
</feature>
<evidence type="ECO:0000313" key="3">
    <source>
        <dbReference type="Proteomes" id="UP000199421"/>
    </source>
</evidence>
<keyword evidence="1" id="KW-1133">Transmembrane helix</keyword>
<proteinExistence type="predicted"/>
<keyword evidence="3" id="KW-1185">Reference proteome</keyword>
<dbReference type="OrthoDB" id="771140at2"/>
<reference evidence="3" key="1">
    <citation type="submission" date="2016-10" db="EMBL/GenBank/DDBJ databases">
        <authorList>
            <person name="Varghese N."/>
            <person name="Submissions S."/>
        </authorList>
    </citation>
    <scope>NUCLEOTIDE SEQUENCE [LARGE SCALE GENOMIC DNA]</scope>
    <source>
        <strain evidence="3">DSM 18733</strain>
    </source>
</reference>
<feature type="transmembrane region" description="Helical" evidence="1">
    <location>
        <begin position="6"/>
        <end position="28"/>
    </location>
</feature>
<keyword evidence="1" id="KW-0472">Membrane</keyword>
<dbReference type="Proteomes" id="UP000199421">
    <property type="component" value="Unassembled WGS sequence"/>
</dbReference>
<dbReference type="STRING" id="407022.SAMN05661044_02792"/>
<sequence length="86" mass="9808">MFFGFFIFTRLLLVASMVFIIGYVFGSFAKSKTLTKITKVATILIVVIPILTGIFFASWGGRFHRGDHHTNQACYFQHPDSTMRNK</sequence>
<organism evidence="2 3">
    <name type="scientific">Olivibacter domesticus</name>
    <name type="common">Pseudosphingobacterium domesticum</name>
    <dbReference type="NCBI Taxonomy" id="407022"/>
    <lineage>
        <taxon>Bacteria</taxon>
        <taxon>Pseudomonadati</taxon>
        <taxon>Bacteroidota</taxon>
        <taxon>Sphingobacteriia</taxon>
        <taxon>Sphingobacteriales</taxon>
        <taxon>Sphingobacteriaceae</taxon>
        <taxon>Olivibacter</taxon>
    </lineage>
</organism>
<keyword evidence="1" id="KW-0812">Transmembrane</keyword>
<name>A0A1H7R1H7_OLID1</name>
<dbReference type="RefSeq" id="WP_093325320.1">
    <property type="nucleotide sequence ID" value="NZ_FOAF01000002.1"/>
</dbReference>
<accession>A0A1H7R1H7</accession>
<dbReference type="EMBL" id="FOAF01000002">
    <property type="protein sequence ID" value="SEL53764.1"/>
    <property type="molecule type" value="Genomic_DNA"/>
</dbReference>
<evidence type="ECO:0000313" key="2">
    <source>
        <dbReference type="EMBL" id="SEL53764.1"/>
    </source>
</evidence>
<dbReference type="AlphaFoldDB" id="A0A1H7R1H7"/>